<feature type="domain" description="Pre-C2HC" evidence="2">
    <location>
        <begin position="29"/>
        <end position="101"/>
    </location>
</feature>
<name>A0A4C1SJW4_EUMVA</name>
<feature type="region of interest" description="Disordered" evidence="1">
    <location>
        <begin position="133"/>
        <end position="163"/>
    </location>
</feature>
<gene>
    <name evidence="3" type="ORF">EVAR_85396_1</name>
</gene>
<proteinExistence type="predicted"/>
<reference evidence="3 4" key="1">
    <citation type="journal article" date="2019" name="Commun. Biol.">
        <title>The bagworm genome reveals a unique fibroin gene that provides high tensile strength.</title>
        <authorList>
            <person name="Kono N."/>
            <person name="Nakamura H."/>
            <person name="Ohtoshi R."/>
            <person name="Tomita M."/>
            <person name="Numata K."/>
            <person name="Arakawa K."/>
        </authorList>
    </citation>
    <scope>NUCLEOTIDE SEQUENCE [LARGE SCALE GENOMIC DNA]</scope>
</reference>
<feature type="compositionally biased region" description="Basic and acidic residues" evidence="1">
    <location>
        <begin position="144"/>
        <end position="157"/>
    </location>
</feature>
<evidence type="ECO:0000313" key="3">
    <source>
        <dbReference type="EMBL" id="GBP02295.1"/>
    </source>
</evidence>
<accession>A0A4C1SJW4</accession>
<dbReference type="OrthoDB" id="8123886at2759"/>
<evidence type="ECO:0000313" key="4">
    <source>
        <dbReference type="Proteomes" id="UP000299102"/>
    </source>
</evidence>
<evidence type="ECO:0000259" key="2">
    <source>
        <dbReference type="SMART" id="SM00596"/>
    </source>
</evidence>
<dbReference type="EMBL" id="BGZK01003532">
    <property type="protein sequence ID" value="GBP02295.1"/>
    <property type="molecule type" value="Genomic_DNA"/>
</dbReference>
<sequence>MKAAYHTYSLKEEREFRVVLKGVPKEFPLDEVKDDLLAQKLPVRAVRRVTNRNREPLDLVLVSADPSAKDSAKAIFFKIKTVCSLSGIKVELPHCSPGQLSDVRHCGVHQSKENGPPACVLCNIWPHGQLPGMPAPKKYPTGRNNRDNNSHPNDKAARAGARASGLKNATYANVTAGAVKTRLKPKAMCLRTH</sequence>
<dbReference type="Proteomes" id="UP000299102">
    <property type="component" value="Unassembled WGS sequence"/>
</dbReference>
<dbReference type="InterPro" id="IPR006579">
    <property type="entry name" value="Pre_C2HC_dom"/>
</dbReference>
<comment type="caution">
    <text evidence="3">The sequence shown here is derived from an EMBL/GenBank/DDBJ whole genome shotgun (WGS) entry which is preliminary data.</text>
</comment>
<evidence type="ECO:0000256" key="1">
    <source>
        <dbReference type="SAM" id="MobiDB-lite"/>
    </source>
</evidence>
<keyword evidence="4" id="KW-1185">Reference proteome</keyword>
<protein>
    <recommendedName>
        <fullName evidence="2">Pre-C2HC domain-containing protein</fullName>
    </recommendedName>
</protein>
<dbReference type="SMART" id="SM00596">
    <property type="entry name" value="PRE_C2HC"/>
    <property type="match status" value="1"/>
</dbReference>
<dbReference type="AlphaFoldDB" id="A0A4C1SJW4"/>
<dbReference type="Pfam" id="PF07530">
    <property type="entry name" value="PRE_C2HC"/>
    <property type="match status" value="1"/>
</dbReference>
<organism evidence="3 4">
    <name type="scientific">Eumeta variegata</name>
    <name type="common">Bagworm moth</name>
    <name type="synonym">Eumeta japonica</name>
    <dbReference type="NCBI Taxonomy" id="151549"/>
    <lineage>
        <taxon>Eukaryota</taxon>
        <taxon>Metazoa</taxon>
        <taxon>Ecdysozoa</taxon>
        <taxon>Arthropoda</taxon>
        <taxon>Hexapoda</taxon>
        <taxon>Insecta</taxon>
        <taxon>Pterygota</taxon>
        <taxon>Neoptera</taxon>
        <taxon>Endopterygota</taxon>
        <taxon>Lepidoptera</taxon>
        <taxon>Glossata</taxon>
        <taxon>Ditrysia</taxon>
        <taxon>Tineoidea</taxon>
        <taxon>Psychidae</taxon>
        <taxon>Oiketicinae</taxon>
        <taxon>Eumeta</taxon>
    </lineage>
</organism>